<reference evidence="1 2" key="1">
    <citation type="journal article" date="2021" name="ISME Commun">
        <title>Automated analysis of genomic sequences facilitates high-throughput and comprehensive description of bacteria.</title>
        <authorList>
            <person name="Hitch T.C.A."/>
        </authorList>
    </citation>
    <scope>NUCLEOTIDE SEQUENCE [LARGE SCALE GENOMIC DNA]</scope>
    <source>
        <strain evidence="1 2">Sanger_29</strain>
    </source>
</reference>
<sequence length="127" mass="14827">MGKKNNKDRVILVRCSEWEIRQINELSRKNHQTRSAYVRNCALHGTAREQPVEIMDALRDLDYLNRKIGNNINQIVKASHARGFVMKEDTDALSRLLTRLDKSYEKVYRKLVRKRHGNHKAAASERA</sequence>
<keyword evidence="2" id="KW-1185">Reference proteome</keyword>
<dbReference type="Pfam" id="PF21983">
    <property type="entry name" value="NikA-like"/>
    <property type="match status" value="1"/>
</dbReference>
<organism evidence="1 2">
    <name type="scientific">Muricoprocola aceti</name>
    <dbReference type="NCBI Taxonomy" id="2981772"/>
    <lineage>
        <taxon>Bacteria</taxon>
        <taxon>Bacillati</taxon>
        <taxon>Bacillota</taxon>
        <taxon>Clostridia</taxon>
        <taxon>Lachnospirales</taxon>
        <taxon>Lachnospiraceae</taxon>
        <taxon>Muricoprocola</taxon>
    </lineage>
</organism>
<evidence type="ECO:0000313" key="2">
    <source>
        <dbReference type="Proteomes" id="UP001652338"/>
    </source>
</evidence>
<name>A0ABT2SNB4_9FIRM</name>
<evidence type="ECO:0000313" key="1">
    <source>
        <dbReference type="EMBL" id="MCU6725523.1"/>
    </source>
</evidence>
<gene>
    <name evidence="1" type="ORF">OCV47_09200</name>
</gene>
<dbReference type="RefSeq" id="WP_262654786.1">
    <property type="nucleotide sequence ID" value="NZ_JAOQKE010000010.1"/>
</dbReference>
<dbReference type="InterPro" id="IPR053842">
    <property type="entry name" value="NikA-like"/>
</dbReference>
<comment type="caution">
    <text evidence="1">The sequence shown here is derived from an EMBL/GenBank/DDBJ whole genome shotgun (WGS) entry which is preliminary data.</text>
</comment>
<dbReference type="Proteomes" id="UP001652338">
    <property type="component" value="Unassembled WGS sequence"/>
</dbReference>
<dbReference type="EMBL" id="JAOQKE010000010">
    <property type="protein sequence ID" value="MCU6725523.1"/>
    <property type="molecule type" value="Genomic_DNA"/>
</dbReference>
<accession>A0ABT2SNB4</accession>
<proteinExistence type="predicted"/>
<protein>
    <submittedName>
        <fullName evidence="1">MobC family plasmid mobilization relaxosome protein</fullName>
    </submittedName>
</protein>